<dbReference type="PANTHER" id="PTHR43280">
    <property type="entry name" value="ARAC-FAMILY TRANSCRIPTIONAL REGULATOR"/>
    <property type="match status" value="1"/>
</dbReference>
<dbReference type="PANTHER" id="PTHR43280:SF30">
    <property type="entry name" value="MMSAB OPERON REGULATORY PROTEIN"/>
    <property type="match status" value="1"/>
</dbReference>
<keyword evidence="1" id="KW-0805">Transcription regulation</keyword>
<evidence type="ECO:0000256" key="3">
    <source>
        <dbReference type="ARBA" id="ARBA00023163"/>
    </source>
</evidence>
<gene>
    <name evidence="5" type="ORF">HNP82_001429</name>
</gene>
<feature type="domain" description="HTH araC/xylS-type" evidence="4">
    <location>
        <begin position="177"/>
        <end position="275"/>
    </location>
</feature>
<dbReference type="Pfam" id="PF02311">
    <property type="entry name" value="AraC_binding"/>
    <property type="match status" value="1"/>
</dbReference>
<dbReference type="SMART" id="SM00342">
    <property type="entry name" value="HTH_ARAC"/>
    <property type="match status" value="1"/>
</dbReference>
<protein>
    <submittedName>
        <fullName evidence="5">AraC-like DNA-binding protein</fullName>
    </submittedName>
</protein>
<dbReference type="SUPFAM" id="SSF46689">
    <property type="entry name" value="Homeodomain-like"/>
    <property type="match status" value="2"/>
</dbReference>
<evidence type="ECO:0000259" key="4">
    <source>
        <dbReference type="PROSITE" id="PS01124"/>
    </source>
</evidence>
<dbReference type="InterPro" id="IPR009057">
    <property type="entry name" value="Homeodomain-like_sf"/>
</dbReference>
<evidence type="ECO:0000313" key="5">
    <source>
        <dbReference type="EMBL" id="MBB5264318.1"/>
    </source>
</evidence>
<dbReference type="Pfam" id="PF12833">
    <property type="entry name" value="HTH_18"/>
    <property type="match status" value="1"/>
</dbReference>
<reference evidence="5 6" key="1">
    <citation type="submission" date="2020-08" db="EMBL/GenBank/DDBJ databases">
        <title>Genomic Encyclopedia of Type Strains, Phase IV (KMG-IV): sequencing the most valuable type-strain genomes for metagenomic binning, comparative biology and taxonomic classification.</title>
        <authorList>
            <person name="Goeker M."/>
        </authorList>
    </citation>
    <scope>NUCLEOTIDE SEQUENCE [LARGE SCALE GENOMIC DNA]</scope>
    <source>
        <strain evidence="5 6">DSM 106146</strain>
    </source>
</reference>
<comment type="caution">
    <text evidence="5">The sequence shown here is derived from an EMBL/GenBank/DDBJ whole genome shotgun (WGS) entry which is preliminary data.</text>
</comment>
<accession>A0A7W8HAA0</accession>
<dbReference type="Gene3D" id="1.10.10.60">
    <property type="entry name" value="Homeodomain-like"/>
    <property type="match status" value="2"/>
</dbReference>
<dbReference type="CDD" id="cd06986">
    <property type="entry name" value="cupin_MmsR-like_N"/>
    <property type="match status" value="1"/>
</dbReference>
<dbReference type="Proteomes" id="UP000543642">
    <property type="component" value="Unassembled WGS sequence"/>
</dbReference>
<keyword evidence="2 5" id="KW-0238">DNA-binding</keyword>
<sequence>MEKNATVTFKDSYKNQSRSSAALSVYNTGRQQCPPNYQWGPGIRDHYLMHYVISGRGYYTVNDSTFSLSSGDLFLAFPGVPITYKAHGRHPWEYCWVGFNGSDALPALLAAGFSKDHLIINNLSCGPKFQSVLTQIYECRGGDFSHTLEMTGKLYSALALLVKSAPVKGHPESTYVQKAVEYIHGHYAYGISVEEIADYTGISRSQLYRVFLQETGQSPKEYLTNFRMNLACRLLKTTFLPVGTIAASTGFENSLYFSKAFHKIYGQSPSMYRRSPKKE</sequence>
<dbReference type="InterPro" id="IPR003313">
    <property type="entry name" value="AraC-bd"/>
</dbReference>
<evidence type="ECO:0000256" key="2">
    <source>
        <dbReference type="ARBA" id="ARBA00023125"/>
    </source>
</evidence>
<dbReference type="PRINTS" id="PR00032">
    <property type="entry name" value="HTHARAC"/>
</dbReference>
<dbReference type="AlphaFoldDB" id="A0A7W8HAA0"/>
<organism evidence="5 6">
    <name type="scientific">Catenibacillus scindens</name>
    <dbReference type="NCBI Taxonomy" id="673271"/>
    <lineage>
        <taxon>Bacteria</taxon>
        <taxon>Bacillati</taxon>
        <taxon>Bacillota</taxon>
        <taxon>Clostridia</taxon>
        <taxon>Lachnospirales</taxon>
        <taxon>Lachnospiraceae</taxon>
        <taxon>Catenibacillus</taxon>
    </lineage>
</organism>
<dbReference type="PROSITE" id="PS01124">
    <property type="entry name" value="HTH_ARAC_FAMILY_2"/>
    <property type="match status" value="1"/>
</dbReference>
<dbReference type="GO" id="GO:0003700">
    <property type="term" value="F:DNA-binding transcription factor activity"/>
    <property type="evidence" value="ECO:0007669"/>
    <property type="project" value="InterPro"/>
</dbReference>
<dbReference type="InterPro" id="IPR018060">
    <property type="entry name" value="HTH_AraC"/>
</dbReference>
<dbReference type="RefSeq" id="WP_183772868.1">
    <property type="nucleotide sequence ID" value="NZ_CAWVEG010000151.1"/>
</dbReference>
<keyword evidence="3" id="KW-0804">Transcription</keyword>
<evidence type="ECO:0000313" key="6">
    <source>
        <dbReference type="Proteomes" id="UP000543642"/>
    </source>
</evidence>
<keyword evidence="6" id="KW-1185">Reference proteome</keyword>
<dbReference type="InterPro" id="IPR037923">
    <property type="entry name" value="HTH-like"/>
</dbReference>
<dbReference type="EMBL" id="JACHFW010000004">
    <property type="protein sequence ID" value="MBB5264318.1"/>
    <property type="molecule type" value="Genomic_DNA"/>
</dbReference>
<dbReference type="GO" id="GO:0043565">
    <property type="term" value="F:sequence-specific DNA binding"/>
    <property type="evidence" value="ECO:0007669"/>
    <property type="project" value="InterPro"/>
</dbReference>
<dbReference type="InterPro" id="IPR020449">
    <property type="entry name" value="Tscrpt_reg_AraC-type_HTH"/>
</dbReference>
<proteinExistence type="predicted"/>
<evidence type="ECO:0000256" key="1">
    <source>
        <dbReference type="ARBA" id="ARBA00023015"/>
    </source>
</evidence>
<name>A0A7W8HAA0_9FIRM</name>
<dbReference type="SUPFAM" id="SSF51215">
    <property type="entry name" value="Regulatory protein AraC"/>
    <property type="match status" value="1"/>
</dbReference>
<dbReference type="Gene3D" id="2.60.120.280">
    <property type="entry name" value="Regulatory protein AraC"/>
    <property type="match status" value="1"/>
</dbReference>